<comment type="caution">
    <text evidence="2">The sequence shown here is derived from an EMBL/GenBank/DDBJ whole genome shotgun (WGS) entry which is preliminary data.</text>
</comment>
<protein>
    <recommendedName>
        <fullName evidence="4">Yip1 domain-containing protein</fullName>
    </recommendedName>
</protein>
<dbReference type="RefSeq" id="WP_255916623.1">
    <property type="nucleotide sequence ID" value="NZ_JANFQO010000030.1"/>
</dbReference>
<keyword evidence="1" id="KW-0812">Transmembrane</keyword>
<accession>A0ABT1QYS0</accession>
<organism evidence="2 3">
    <name type="scientific">Tahibacter harae</name>
    <dbReference type="NCBI Taxonomy" id="2963937"/>
    <lineage>
        <taxon>Bacteria</taxon>
        <taxon>Pseudomonadati</taxon>
        <taxon>Pseudomonadota</taxon>
        <taxon>Gammaproteobacteria</taxon>
        <taxon>Lysobacterales</taxon>
        <taxon>Rhodanobacteraceae</taxon>
        <taxon>Tahibacter</taxon>
    </lineage>
</organism>
<dbReference type="EMBL" id="JANFQO010000030">
    <property type="protein sequence ID" value="MCQ4167436.1"/>
    <property type="molecule type" value="Genomic_DNA"/>
</dbReference>
<gene>
    <name evidence="2" type="ORF">NM961_22195</name>
</gene>
<feature type="transmembrane region" description="Helical" evidence="1">
    <location>
        <begin position="124"/>
        <end position="144"/>
    </location>
</feature>
<evidence type="ECO:0000256" key="1">
    <source>
        <dbReference type="SAM" id="Phobius"/>
    </source>
</evidence>
<evidence type="ECO:0000313" key="3">
    <source>
        <dbReference type="Proteomes" id="UP001165498"/>
    </source>
</evidence>
<feature type="transmembrane region" description="Helical" evidence="1">
    <location>
        <begin position="85"/>
        <end position="104"/>
    </location>
</feature>
<evidence type="ECO:0008006" key="4">
    <source>
        <dbReference type="Google" id="ProtNLM"/>
    </source>
</evidence>
<keyword evidence="1" id="KW-0472">Membrane</keyword>
<sequence>MPEFLSILRDIVLLRRGPQDLPYSPSALGTVAVATVAVSGIANSLLGEGMEVAMVRTAVLVALSLGLLYLLLLSQQRQARFNQTALASLLVSAVFSLVLLPVLALSGPLPTPGTPPESVTGTQMLSMLLIIIAGLWKFVIDAHILRHALEIRFMPALLIAFAMELAVTVLVSALFGKPPEGA</sequence>
<feature type="transmembrane region" description="Helical" evidence="1">
    <location>
        <begin position="53"/>
        <end position="73"/>
    </location>
</feature>
<name>A0ABT1QYS0_9GAMM</name>
<feature type="transmembrane region" description="Helical" evidence="1">
    <location>
        <begin position="156"/>
        <end position="176"/>
    </location>
</feature>
<keyword evidence="1" id="KW-1133">Transmembrane helix</keyword>
<dbReference type="Proteomes" id="UP001165498">
    <property type="component" value="Unassembled WGS sequence"/>
</dbReference>
<reference evidence="2" key="1">
    <citation type="submission" date="2022-07" db="EMBL/GenBank/DDBJ databases">
        <title>Tahibacter sp., a new gammaproteobacterium isolated from the silt sample collected at pig farm.</title>
        <authorList>
            <person name="Chen H."/>
        </authorList>
    </citation>
    <scope>NUCLEOTIDE SEQUENCE</scope>
    <source>
        <strain evidence="2">P2K</strain>
    </source>
</reference>
<keyword evidence="3" id="KW-1185">Reference proteome</keyword>
<feature type="transmembrane region" description="Helical" evidence="1">
    <location>
        <begin position="21"/>
        <end position="41"/>
    </location>
</feature>
<proteinExistence type="predicted"/>
<evidence type="ECO:0000313" key="2">
    <source>
        <dbReference type="EMBL" id="MCQ4167436.1"/>
    </source>
</evidence>